<sequence>MIFRTERLIVRKLFLSDLKLFHKMQSNPNVMKFAKGDIKTLEEHFKELKELICKYKQPNNDFWIYAIEQKKDQKFIGTVALVKDNLDDEIGYRFLEKYWNLGFGSEICKGLISYCKHLKKTEIIAYVVDENLASAKILEKNNFVIVDKLKNDKNQAETKYRLKL</sequence>
<proteinExistence type="predicted"/>
<dbReference type="Gene3D" id="3.40.630.30">
    <property type="match status" value="1"/>
</dbReference>
<evidence type="ECO:0000313" key="3">
    <source>
        <dbReference type="Proteomes" id="UP000247345"/>
    </source>
</evidence>
<name>A0A2P6CED0_9FLAO</name>
<dbReference type="InterPro" id="IPR051531">
    <property type="entry name" value="N-acetyltransferase"/>
</dbReference>
<dbReference type="OrthoDB" id="9788916at2"/>
<dbReference type="PANTHER" id="PTHR43792:SF1">
    <property type="entry name" value="N-ACETYLTRANSFERASE DOMAIN-CONTAINING PROTEIN"/>
    <property type="match status" value="1"/>
</dbReference>
<dbReference type="GO" id="GO:0016747">
    <property type="term" value="F:acyltransferase activity, transferring groups other than amino-acyl groups"/>
    <property type="evidence" value="ECO:0007669"/>
    <property type="project" value="InterPro"/>
</dbReference>
<gene>
    <name evidence="2" type="ORF">BTO14_08315</name>
</gene>
<feature type="domain" description="N-acetyltransferase" evidence="1">
    <location>
        <begin position="8"/>
        <end position="164"/>
    </location>
</feature>
<accession>A0A2P6CED0</accession>
<dbReference type="RefSeq" id="WP_105048928.1">
    <property type="nucleotide sequence ID" value="NZ_CP150661.1"/>
</dbReference>
<dbReference type="Pfam" id="PF13302">
    <property type="entry name" value="Acetyltransf_3"/>
    <property type="match status" value="1"/>
</dbReference>
<dbReference type="SUPFAM" id="SSF55729">
    <property type="entry name" value="Acyl-CoA N-acyltransferases (Nat)"/>
    <property type="match status" value="1"/>
</dbReference>
<dbReference type="PROSITE" id="PS51186">
    <property type="entry name" value="GNAT"/>
    <property type="match status" value="1"/>
</dbReference>
<evidence type="ECO:0000259" key="1">
    <source>
        <dbReference type="PROSITE" id="PS51186"/>
    </source>
</evidence>
<dbReference type="PANTHER" id="PTHR43792">
    <property type="entry name" value="GNAT FAMILY, PUTATIVE (AFU_ORTHOLOGUE AFUA_3G00765)-RELATED-RELATED"/>
    <property type="match status" value="1"/>
</dbReference>
<dbReference type="InterPro" id="IPR016181">
    <property type="entry name" value="Acyl_CoA_acyltransferase"/>
</dbReference>
<comment type="caution">
    <text evidence="2">The sequence shown here is derived from an EMBL/GenBank/DDBJ whole genome shotgun (WGS) entry which is preliminary data.</text>
</comment>
<dbReference type="EMBL" id="MSCK01000001">
    <property type="protein sequence ID" value="PQJ73264.1"/>
    <property type="molecule type" value="Genomic_DNA"/>
</dbReference>
<keyword evidence="3" id="KW-1185">Reference proteome</keyword>
<dbReference type="AlphaFoldDB" id="A0A2P6CED0"/>
<protein>
    <recommendedName>
        <fullName evidence="1">N-acetyltransferase domain-containing protein</fullName>
    </recommendedName>
</protein>
<reference evidence="2 3" key="1">
    <citation type="submission" date="2016-12" db="EMBL/GenBank/DDBJ databases">
        <title>Trade-off between light-utilization and light-protection in marine flavobacteria.</title>
        <authorList>
            <person name="Kumagai Y."/>
            <person name="Yoshizawa S."/>
            <person name="Kogure K."/>
            <person name="Iwasaki W."/>
        </authorList>
    </citation>
    <scope>NUCLEOTIDE SEQUENCE [LARGE SCALE GENOMIC DNA]</scope>
    <source>
        <strain evidence="2 3">KCTC 12100</strain>
    </source>
</reference>
<dbReference type="Proteomes" id="UP000247345">
    <property type="component" value="Unassembled WGS sequence"/>
</dbReference>
<evidence type="ECO:0000313" key="2">
    <source>
        <dbReference type="EMBL" id="PQJ73264.1"/>
    </source>
</evidence>
<dbReference type="InterPro" id="IPR000182">
    <property type="entry name" value="GNAT_dom"/>
</dbReference>
<organism evidence="2 3">
    <name type="scientific">Polaribacter butkevichii</name>
    <dbReference type="NCBI Taxonomy" id="218490"/>
    <lineage>
        <taxon>Bacteria</taxon>
        <taxon>Pseudomonadati</taxon>
        <taxon>Bacteroidota</taxon>
        <taxon>Flavobacteriia</taxon>
        <taxon>Flavobacteriales</taxon>
        <taxon>Flavobacteriaceae</taxon>
    </lineage>
</organism>